<gene>
    <name evidence="1" type="ORF">GHT09_009368</name>
</gene>
<organism evidence="1 2">
    <name type="scientific">Marmota monax</name>
    <name type="common">Woodchuck</name>
    <dbReference type="NCBI Taxonomy" id="9995"/>
    <lineage>
        <taxon>Eukaryota</taxon>
        <taxon>Metazoa</taxon>
        <taxon>Chordata</taxon>
        <taxon>Craniata</taxon>
        <taxon>Vertebrata</taxon>
        <taxon>Euteleostomi</taxon>
        <taxon>Mammalia</taxon>
        <taxon>Eutheria</taxon>
        <taxon>Euarchontoglires</taxon>
        <taxon>Glires</taxon>
        <taxon>Rodentia</taxon>
        <taxon>Sciuromorpha</taxon>
        <taxon>Sciuridae</taxon>
        <taxon>Xerinae</taxon>
        <taxon>Marmotini</taxon>
        <taxon>Marmota</taxon>
    </lineage>
</organism>
<comment type="caution">
    <text evidence="1">The sequence shown here is derived from an EMBL/GenBank/DDBJ whole genome shotgun (WGS) entry which is preliminary data.</text>
</comment>
<protein>
    <submittedName>
        <fullName evidence="1">Uncharacterized protein</fullName>
    </submittedName>
</protein>
<name>A0A834V2U2_MARMO</name>
<accession>A0A834V2U2</accession>
<sequence length="129" mass="13690">MSPDYLLNQGTNLRLSVPMEGTPRGAHGRVLLCLGHYVSSSHASDGDPSTHSICLCTPHTPKHQERESVHLDTASPCTHTPSHGQIQATAQGQVYSAHLMAVDCVLRASSALHTLAEMPGGKAWLDSGT</sequence>
<evidence type="ECO:0000313" key="2">
    <source>
        <dbReference type="Proteomes" id="UP000662637"/>
    </source>
</evidence>
<dbReference type="EMBL" id="WJEC01001169">
    <property type="protein sequence ID" value="KAF7479490.1"/>
    <property type="molecule type" value="Genomic_DNA"/>
</dbReference>
<dbReference type="AlphaFoldDB" id="A0A834V2U2"/>
<reference evidence="1" key="1">
    <citation type="submission" date="2020-08" db="EMBL/GenBank/DDBJ databases">
        <authorList>
            <person name="Shumante A."/>
            <person name="Zimin A.V."/>
            <person name="Puiu D."/>
            <person name="Salzberg S.L."/>
        </authorList>
    </citation>
    <scope>NUCLEOTIDE SEQUENCE</scope>
    <source>
        <strain evidence="1">WC2-LM</strain>
        <tissue evidence="1">Liver</tissue>
    </source>
</reference>
<proteinExistence type="predicted"/>
<dbReference type="Proteomes" id="UP000662637">
    <property type="component" value="Unassembled WGS sequence"/>
</dbReference>
<evidence type="ECO:0000313" key="1">
    <source>
        <dbReference type="EMBL" id="KAF7479490.1"/>
    </source>
</evidence>